<dbReference type="AlphaFoldDB" id="A0A5E7G916"/>
<proteinExistence type="predicted"/>
<gene>
    <name evidence="2" type="ORF">PS723_06668</name>
</gene>
<evidence type="ECO:0000313" key="2">
    <source>
        <dbReference type="EMBL" id="VVO45483.1"/>
    </source>
</evidence>
<sequence>MPDATIWVKASQTMVEMPRLLALMPLLAHGDTAEKPSPKPSTTSTSDNAAAATAPANIAAQDTAEWLLDSSSAVR</sequence>
<accession>A0A5E7G916</accession>
<dbReference type="Proteomes" id="UP000379480">
    <property type="component" value="Unassembled WGS sequence"/>
</dbReference>
<feature type="region of interest" description="Disordered" evidence="1">
    <location>
        <begin position="29"/>
        <end position="56"/>
    </location>
</feature>
<evidence type="ECO:0000256" key="1">
    <source>
        <dbReference type="SAM" id="MobiDB-lite"/>
    </source>
</evidence>
<feature type="compositionally biased region" description="Low complexity" evidence="1">
    <location>
        <begin position="40"/>
        <end position="56"/>
    </location>
</feature>
<organism evidence="2 3">
    <name type="scientific">Pseudomonas fluorescens</name>
    <dbReference type="NCBI Taxonomy" id="294"/>
    <lineage>
        <taxon>Bacteria</taxon>
        <taxon>Pseudomonadati</taxon>
        <taxon>Pseudomonadota</taxon>
        <taxon>Gammaproteobacteria</taxon>
        <taxon>Pseudomonadales</taxon>
        <taxon>Pseudomonadaceae</taxon>
        <taxon>Pseudomonas</taxon>
    </lineage>
</organism>
<reference evidence="2 3" key="1">
    <citation type="submission" date="2019-09" db="EMBL/GenBank/DDBJ databases">
        <authorList>
            <person name="Chandra G."/>
            <person name="Truman W A."/>
        </authorList>
    </citation>
    <scope>NUCLEOTIDE SEQUENCE [LARGE SCALE GENOMIC DNA]</scope>
    <source>
        <strain evidence="2">PS723</strain>
    </source>
</reference>
<evidence type="ECO:0000313" key="3">
    <source>
        <dbReference type="Proteomes" id="UP000379480"/>
    </source>
</evidence>
<dbReference type="EMBL" id="CABVHY010000141">
    <property type="protein sequence ID" value="VVO45483.1"/>
    <property type="molecule type" value="Genomic_DNA"/>
</dbReference>
<protein>
    <submittedName>
        <fullName evidence="2">Uncharacterized protein</fullName>
    </submittedName>
</protein>
<name>A0A5E7G916_PSEFL</name>